<evidence type="ECO:0000259" key="7">
    <source>
        <dbReference type="Pfam" id="PF10589"/>
    </source>
</evidence>
<dbReference type="PANTHER" id="PTHR43578:SF3">
    <property type="entry name" value="NADH-QUINONE OXIDOREDUCTASE SUBUNIT F"/>
    <property type="match status" value="1"/>
</dbReference>
<gene>
    <name evidence="8" type="ORF">GCM10025867_02900</name>
</gene>
<dbReference type="SUPFAM" id="SSF142019">
    <property type="entry name" value="Nqo1 FMN-binding domain-like"/>
    <property type="match status" value="1"/>
</dbReference>
<proteinExistence type="inferred from homology"/>
<evidence type="ECO:0000259" key="6">
    <source>
        <dbReference type="Pfam" id="PF01512"/>
    </source>
</evidence>
<reference evidence="9" key="1">
    <citation type="journal article" date="2019" name="Int. J. Syst. Evol. Microbiol.">
        <title>The Global Catalogue of Microorganisms (GCM) 10K type strain sequencing project: providing services to taxonomists for standard genome sequencing and annotation.</title>
        <authorList>
            <consortium name="The Broad Institute Genomics Platform"/>
            <consortium name="The Broad Institute Genome Sequencing Center for Infectious Disease"/>
            <person name="Wu L."/>
            <person name="Ma J."/>
        </authorList>
    </citation>
    <scope>NUCLEOTIDE SEQUENCE [LARGE SCALE GENOMIC DNA]</scope>
    <source>
        <strain evidence="9">NBRC 108728</strain>
    </source>
</reference>
<dbReference type="SUPFAM" id="SSF140490">
    <property type="entry name" value="Nqo1C-terminal domain-like"/>
    <property type="match status" value="1"/>
</dbReference>
<keyword evidence="4" id="KW-0408">Iron</keyword>
<feature type="domain" description="NADH-ubiquinone oxidoreductase 51kDa subunit FMN-binding" evidence="6">
    <location>
        <begin position="52"/>
        <end position="217"/>
    </location>
</feature>
<dbReference type="Gene3D" id="3.40.50.11540">
    <property type="entry name" value="NADH-ubiquinone oxidoreductase 51kDa subunit"/>
    <property type="match status" value="1"/>
</dbReference>
<evidence type="ECO:0000256" key="1">
    <source>
        <dbReference type="ARBA" id="ARBA00007523"/>
    </source>
</evidence>
<dbReference type="Gene3D" id="1.20.1440.230">
    <property type="entry name" value="NADH-ubiquinone oxidoreductase 51kDa subunit, iron-sulphur binding domain"/>
    <property type="match status" value="1"/>
</dbReference>
<accession>A0ABM8GI71</accession>
<feature type="domain" description="NADH-ubiquinone oxidoreductase 51kDa subunit iron-sulphur binding" evidence="7">
    <location>
        <begin position="328"/>
        <end position="410"/>
    </location>
</feature>
<evidence type="ECO:0000256" key="5">
    <source>
        <dbReference type="ARBA" id="ARBA00023014"/>
    </source>
</evidence>
<evidence type="ECO:0000313" key="9">
    <source>
        <dbReference type="Proteomes" id="UP001321486"/>
    </source>
</evidence>
<dbReference type="InterPro" id="IPR037225">
    <property type="entry name" value="Nuo51_FMN-bd_sf"/>
</dbReference>
<keyword evidence="3" id="KW-0479">Metal-binding</keyword>
<evidence type="ECO:0000313" key="8">
    <source>
        <dbReference type="EMBL" id="BDZ48049.1"/>
    </source>
</evidence>
<evidence type="ECO:0000256" key="2">
    <source>
        <dbReference type="ARBA" id="ARBA00022485"/>
    </source>
</evidence>
<dbReference type="InterPro" id="IPR011538">
    <property type="entry name" value="Nuo51_FMN-bd"/>
</dbReference>
<dbReference type="PANTHER" id="PTHR43578">
    <property type="entry name" value="NADH-QUINONE OXIDOREDUCTASE SUBUNIT F"/>
    <property type="match status" value="1"/>
</dbReference>
<sequence length="426" mass="43893">MTMTQPIRTSVPGPTGVRRLFAARAADVRSHLEVFGPMPAAFDIGHLLAELDDSGLAGRGGAGFPTWRKLMAAAQANGLIAGVGRERTPGRRAVVIANGAEGEPLSRKDETLLRCAPHLVLDGLLLAADTIGARDVVLYSTAGTLEGVARAVADRQDASRVRLVTASDTFLSGEASAVVNAVGGGPALPRDHVQRLTQRGLGGAPTLVQNVETLAHLALLARFGASWFRSQGSPDDPGTRLVSVSGDLPAPRVLELPGGAPLSDALTASGAAPDSLRAVLVGGYHGAWVPADRLDVPLSPGSLAPFGAAPGAGVLMALGAHRCGLEASAEITTYLAGQSARQCGPCANGLPRLAEVLHRLAAKERVSWLPREIERLAGIVTGRGSCHHPDGTSRLVLSALTVFESDVAAHLAGRCEARPVASGRAR</sequence>
<protein>
    <submittedName>
        <fullName evidence="8">NADH dehydrogenase</fullName>
    </submittedName>
</protein>
<dbReference type="Pfam" id="PF01512">
    <property type="entry name" value="Complex1_51K"/>
    <property type="match status" value="1"/>
</dbReference>
<keyword evidence="9" id="KW-1185">Reference proteome</keyword>
<name>A0ABM8GI71_9MICO</name>
<dbReference type="Pfam" id="PF10589">
    <property type="entry name" value="NADH_4Fe-4S"/>
    <property type="match status" value="1"/>
</dbReference>
<dbReference type="InterPro" id="IPR019575">
    <property type="entry name" value="Nuop51_4Fe4S-bd"/>
</dbReference>
<dbReference type="SUPFAM" id="SSF142984">
    <property type="entry name" value="Nqo1 middle domain-like"/>
    <property type="match status" value="1"/>
</dbReference>
<dbReference type="RefSeq" id="WP_286345098.1">
    <property type="nucleotide sequence ID" value="NZ_AP027732.1"/>
</dbReference>
<dbReference type="Gene3D" id="3.10.20.600">
    <property type="match status" value="1"/>
</dbReference>
<comment type="similarity">
    <text evidence="1">Belongs to the complex I 51 kDa subunit family.</text>
</comment>
<keyword evidence="5" id="KW-0411">Iron-sulfur</keyword>
<organism evidence="8 9">
    <name type="scientific">Frondihabitans sucicola</name>
    <dbReference type="NCBI Taxonomy" id="1268041"/>
    <lineage>
        <taxon>Bacteria</taxon>
        <taxon>Bacillati</taxon>
        <taxon>Actinomycetota</taxon>
        <taxon>Actinomycetes</taxon>
        <taxon>Micrococcales</taxon>
        <taxon>Microbacteriaceae</taxon>
        <taxon>Frondihabitans</taxon>
    </lineage>
</organism>
<evidence type="ECO:0000256" key="4">
    <source>
        <dbReference type="ARBA" id="ARBA00023004"/>
    </source>
</evidence>
<evidence type="ECO:0000256" key="3">
    <source>
        <dbReference type="ARBA" id="ARBA00022723"/>
    </source>
</evidence>
<dbReference type="EMBL" id="AP027732">
    <property type="protein sequence ID" value="BDZ48049.1"/>
    <property type="molecule type" value="Genomic_DNA"/>
</dbReference>
<dbReference type="InterPro" id="IPR037207">
    <property type="entry name" value="Nuop51_4Fe4S-bd_sf"/>
</dbReference>
<keyword evidence="2" id="KW-0004">4Fe-4S</keyword>
<dbReference type="Proteomes" id="UP001321486">
    <property type="component" value="Chromosome"/>
</dbReference>